<sequence length="122" mass="14566">MGYGKELILDLHDCDPLTFTRKSIKRYFKKLCKMINMERCDLHFWDYKDEKEEYEKAPDHLKGTSAIQFISTSNITIHTLDVLKKVFVNIFTCKDFNPLLVREFTEFYFKGKAVRETLVERV</sequence>
<keyword evidence="3" id="KW-0068">Autocatalytic cleavage</keyword>
<keyword evidence="7" id="KW-0704">Schiff base</keyword>
<dbReference type="Pfam" id="PF02675">
    <property type="entry name" value="AdoMet_dc"/>
    <property type="match status" value="1"/>
</dbReference>
<evidence type="ECO:0000256" key="4">
    <source>
        <dbReference type="ARBA" id="ARBA00023115"/>
    </source>
</evidence>
<name>A0A6H1ZWL8_9ZZZZ</name>
<keyword evidence="2" id="KW-0210">Decarboxylase</keyword>
<protein>
    <submittedName>
        <fullName evidence="9">Putative S-adenosylmethionine decarboxylase</fullName>
    </submittedName>
</protein>
<evidence type="ECO:0000313" key="9">
    <source>
        <dbReference type="EMBL" id="QJA51665.1"/>
    </source>
</evidence>
<evidence type="ECO:0000256" key="6">
    <source>
        <dbReference type="ARBA" id="ARBA00023239"/>
    </source>
</evidence>
<evidence type="ECO:0000256" key="1">
    <source>
        <dbReference type="ARBA" id="ARBA00001928"/>
    </source>
</evidence>
<dbReference type="GO" id="GO:0004014">
    <property type="term" value="F:adenosylmethionine decarboxylase activity"/>
    <property type="evidence" value="ECO:0007669"/>
    <property type="project" value="InterPro"/>
</dbReference>
<keyword evidence="5" id="KW-0865">Zymogen</keyword>
<dbReference type="Gene3D" id="3.60.90.10">
    <property type="entry name" value="S-adenosylmethionine decarboxylase"/>
    <property type="match status" value="1"/>
</dbReference>
<dbReference type="EMBL" id="MT144281">
    <property type="protein sequence ID" value="QJA51665.1"/>
    <property type="molecule type" value="Genomic_DNA"/>
</dbReference>
<dbReference type="InterPro" id="IPR016067">
    <property type="entry name" value="S-AdoMet_deCO2ase_core"/>
</dbReference>
<comment type="cofactor">
    <cofactor evidence="1">
        <name>pyruvate</name>
        <dbReference type="ChEBI" id="CHEBI:15361"/>
    </cofactor>
</comment>
<organism evidence="9">
    <name type="scientific">viral metagenome</name>
    <dbReference type="NCBI Taxonomy" id="1070528"/>
    <lineage>
        <taxon>unclassified sequences</taxon>
        <taxon>metagenomes</taxon>
        <taxon>organismal metagenomes</taxon>
    </lineage>
</organism>
<gene>
    <name evidence="9" type="ORF">TM448A02241_0008</name>
</gene>
<evidence type="ECO:0000256" key="8">
    <source>
        <dbReference type="ARBA" id="ARBA00023317"/>
    </source>
</evidence>
<evidence type="ECO:0000256" key="7">
    <source>
        <dbReference type="ARBA" id="ARBA00023270"/>
    </source>
</evidence>
<evidence type="ECO:0000256" key="2">
    <source>
        <dbReference type="ARBA" id="ARBA00022793"/>
    </source>
</evidence>
<keyword evidence="8" id="KW-0670">Pyruvate</keyword>
<proteinExistence type="predicted"/>
<dbReference type="AlphaFoldDB" id="A0A6H1ZWL8"/>
<dbReference type="SUPFAM" id="SSF56276">
    <property type="entry name" value="S-adenosylmethionine decarboxylase"/>
    <property type="match status" value="1"/>
</dbReference>
<reference evidence="9" key="1">
    <citation type="submission" date="2020-03" db="EMBL/GenBank/DDBJ databases">
        <title>The deep terrestrial virosphere.</title>
        <authorList>
            <person name="Holmfeldt K."/>
            <person name="Nilsson E."/>
            <person name="Simone D."/>
            <person name="Lopez-Fernandez M."/>
            <person name="Wu X."/>
            <person name="de Brujin I."/>
            <person name="Lundin D."/>
            <person name="Andersson A."/>
            <person name="Bertilsson S."/>
            <person name="Dopson M."/>
        </authorList>
    </citation>
    <scope>NUCLEOTIDE SEQUENCE</scope>
    <source>
        <strain evidence="9">TM448A02241</strain>
    </source>
</reference>
<keyword evidence="6" id="KW-0456">Lyase</keyword>
<keyword evidence="4" id="KW-0620">Polyamine biosynthesis</keyword>
<evidence type="ECO:0000256" key="3">
    <source>
        <dbReference type="ARBA" id="ARBA00022813"/>
    </source>
</evidence>
<dbReference type="InterPro" id="IPR003826">
    <property type="entry name" value="AdoMetDC_fam_prok"/>
</dbReference>
<accession>A0A6H1ZWL8</accession>
<dbReference type="GO" id="GO:0008295">
    <property type="term" value="P:spermidine biosynthetic process"/>
    <property type="evidence" value="ECO:0007669"/>
    <property type="project" value="InterPro"/>
</dbReference>
<evidence type="ECO:0000256" key="5">
    <source>
        <dbReference type="ARBA" id="ARBA00023145"/>
    </source>
</evidence>